<accession>A0A409VX48</accession>
<keyword evidence="1" id="KW-0472">Membrane</keyword>
<keyword evidence="1" id="KW-1133">Transmembrane helix</keyword>
<proteinExistence type="predicted"/>
<evidence type="ECO:0000313" key="2">
    <source>
        <dbReference type="EMBL" id="PPQ70817.1"/>
    </source>
</evidence>
<evidence type="ECO:0000256" key="1">
    <source>
        <dbReference type="SAM" id="Phobius"/>
    </source>
</evidence>
<name>A0A409VX48_9AGAR</name>
<organism evidence="2 3">
    <name type="scientific">Gymnopilus dilepis</name>
    <dbReference type="NCBI Taxonomy" id="231916"/>
    <lineage>
        <taxon>Eukaryota</taxon>
        <taxon>Fungi</taxon>
        <taxon>Dikarya</taxon>
        <taxon>Basidiomycota</taxon>
        <taxon>Agaricomycotina</taxon>
        <taxon>Agaricomycetes</taxon>
        <taxon>Agaricomycetidae</taxon>
        <taxon>Agaricales</taxon>
        <taxon>Agaricineae</taxon>
        <taxon>Hymenogastraceae</taxon>
        <taxon>Gymnopilus</taxon>
    </lineage>
</organism>
<reference evidence="2 3" key="1">
    <citation type="journal article" date="2018" name="Evol. Lett.">
        <title>Horizontal gene cluster transfer increased hallucinogenic mushroom diversity.</title>
        <authorList>
            <person name="Reynolds H.T."/>
            <person name="Vijayakumar V."/>
            <person name="Gluck-Thaler E."/>
            <person name="Korotkin H.B."/>
            <person name="Matheny P.B."/>
            <person name="Slot J.C."/>
        </authorList>
    </citation>
    <scope>NUCLEOTIDE SEQUENCE [LARGE SCALE GENOMIC DNA]</scope>
    <source>
        <strain evidence="2 3">SRW20</strain>
    </source>
</reference>
<gene>
    <name evidence="2" type="ORF">CVT26_014061</name>
</gene>
<dbReference type="EMBL" id="NHYE01005527">
    <property type="protein sequence ID" value="PPQ70817.1"/>
    <property type="molecule type" value="Genomic_DNA"/>
</dbReference>
<feature type="transmembrane region" description="Helical" evidence="1">
    <location>
        <begin position="53"/>
        <end position="73"/>
    </location>
</feature>
<keyword evidence="3" id="KW-1185">Reference proteome</keyword>
<protein>
    <submittedName>
        <fullName evidence="2">Uncharacterized protein</fullName>
    </submittedName>
</protein>
<dbReference type="Proteomes" id="UP000284706">
    <property type="component" value="Unassembled WGS sequence"/>
</dbReference>
<comment type="caution">
    <text evidence="2">The sequence shown here is derived from an EMBL/GenBank/DDBJ whole genome shotgun (WGS) entry which is preliminary data.</text>
</comment>
<keyword evidence="1" id="KW-0812">Transmembrane</keyword>
<dbReference type="InParanoid" id="A0A409VX48"/>
<evidence type="ECO:0000313" key="3">
    <source>
        <dbReference type="Proteomes" id="UP000284706"/>
    </source>
</evidence>
<dbReference type="AlphaFoldDB" id="A0A409VX48"/>
<sequence length="88" mass="9889">MDEGNDEEEVKVKDDGTGGVRVPWSRYETLYLVLLVIPNISPLKMALHLSLKVIMTSAIGMLSICLADTPAYHSYRRMQMGNREYTGV</sequence>